<comment type="subcellular location">
    <subcellularLocation>
        <location evidence="1">Nucleus</location>
    </subcellularLocation>
</comment>
<dbReference type="InterPro" id="IPR011989">
    <property type="entry name" value="ARM-like"/>
</dbReference>
<gene>
    <name evidence="9" type="ORF">UCDDA912_g03615</name>
</gene>
<sequence length="774" mass="86740">MEPQPLPSNLDEAESLILALYRPAPPEVISRTQDALQRLQRSQLGWQFAHGMLERPDDQVKFFGALTIIIKLNTESSALAEDDARQLLQSLIGWLVRSLADGSGALVIRKLASALVTFFIHFPRLWPGCVHHLLYCFDAGRAVPRDEAKNAPTSALLANLDETRLMAAIWFITVFVEEIAKTEMKSQKYLAVHESLAQNSEDVTALLACGLSNTSPSGIRIREETIKCLQSWILYEQRLPSSDDTLTKPLRNLIIPALECIQTEELTETTMELFIDILQNYSGFLRDEHYEALFALFESDWSRDRYMQLSSGDFDFAFTQYGILMIAFGDAKVQTLMEGVDERSQRMLQRLCGLLNCSGILVGEDKIFVSALEFWATFVETLTDTVYMEEVTAYRWLPFAMSQVMDAISHCYGKIQLVGHSTWSEMDSNDRAGWIEARKDVADFLLAVWTLKGKSLVTIFVDLLLQALPAREWARIEASLFCLGAISDCIGDSGDCDQDLHKVFSSELFQLHCLRLKEHPHLANEVDMKSWIETRLRADILSQKHAPTSVNEAALIIAERVLRGVASMARGMQSLSEAPIDLDAVEKAPQISNERLLGIQNHIVTMVSQIHQAFGQSEEPDNDPDLTQSGIDFLNRIMSRYPEALLQLQPTSDLEFFFMFALRVLDGKEPLPKGSACDFWSAFVSIKSDDASVQAGFSNALEHLGPLLTRSLVQNIGGNASRSELDKLSDPLKKLVVQHPRAKQWLEAALLDPSFPSTKVTAGDKLTFVKKITK</sequence>
<name>A0A0G2I9I1_9PEZI</name>
<comment type="similarity">
    <text evidence="2">Belongs to the importin beta family.</text>
</comment>
<dbReference type="SUPFAM" id="SSF48371">
    <property type="entry name" value="ARM repeat"/>
    <property type="match status" value="1"/>
</dbReference>
<reference evidence="9 10" key="1">
    <citation type="submission" date="2015-05" db="EMBL/GenBank/DDBJ databases">
        <title>Distinctive expansion of gene families associated with plant cell wall degradation and secondary metabolism in the genomes of grapevine trunk pathogens.</title>
        <authorList>
            <person name="Lawrence D.P."/>
            <person name="Travadon R."/>
            <person name="Rolshausen P.E."/>
            <person name="Baumgartner K."/>
        </authorList>
    </citation>
    <scope>NUCLEOTIDE SEQUENCE [LARGE SCALE GENOMIC DNA]</scope>
    <source>
        <strain evidence="9">DA912</strain>
    </source>
</reference>
<dbReference type="GO" id="GO:0005634">
    <property type="term" value="C:nucleus"/>
    <property type="evidence" value="ECO:0007669"/>
    <property type="project" value="UniProtKB-SubCell"/>
</dbReference>
<dbReference type="Gene3D" id="1.25.10.10">
    <property type="entry name" value="Leucine-rich Repeat Variant"/>
    <property type="match status" value="2"/>
</dbReference>
<keyword evidence="4" id="KW-0819">tRNA processing</keyword>
<evidence type="ECO:0000313" key="10">
    <source>
        <dbReference type="Proteomes" id="UP000034680"/>
    </source>
</evidence>
<evidence type="ECO:0000256" key="5">
    <source>
        <dbReference type="ARBA" id="ARBA00022737"/>
    </source>
</evidence>
<dbReference type="InterPro" id="IPR016024">
    <property type="entry name" value="ARM-type_fold"/>
</dbReference>
<dbReference type="GO" id="GO:0006606">
    <property type="term" value="P:protein import into nucleus"/>
    <property type="evidence" value="ECO:0007669"/>
    <property type="project" value="TreeGrafter"/>
</dbReference>
<dbReference type="STRING" id="1214573.A0A0G2I9I1"/>
<reference evidence="9 10" key="2">
    <citation type="submission" date="2015-05" db="EMBL/GenBank/DDBJ databases">
        <authorList>
            <person name="Morales-Cruz A."/>
            <person name="Amrine K.C."/>
            <person name="Cantu D."/>
        </authorList>
    </citation>
    <scope>NUCLEOTIDE SEQUENCE [LARGE SCALE GENOMIC DNA]</scope>
    <source>
        <strain evidence="9">DA912</strain>
    </source>
</reference>
<keyword evidence="5" id="KW-0677">Repeat</keyword>
<keyword evidence="6" id="KW-0539">Nucleus</keyword>
<dbReference type="InterPro" id="IPR013598">
    <property type="entry name" value="Exportin-1/Importin-b-like"/>
</dbReference>
<organism evidence="9 10">
    <name type="scientific">Diaporthe ampelina</name>
    <dbReference type="NCBI Taxonomy" id="1214573"/>
    <lineage>
        <taxon>Eukaryota</taxon>
        <taxon>Fungi</taxon>
        <taxon>Dikarya</taxon>
        <taxon>Ascomycota</taxon>
        <taxon>Pezizomycotina</taxon>
        <taxon>Sordariomycetes</taxon>
        <taxon>Sordariomycetidae</taxon>
        <taxon>Diaporthales</taxon>
        <taxon>Diaporthaceae</taxon>
        <taxon>Diaporthe</taxon>
    </lineage>
</organism>
<dbReference type="Pfam" id="PF08389">
    <property type="entry name" value="Xpo1"/>
    <property type="match status" value="1"/>
</dbReference>
<dbReference type="PANTHER" id="PTHR12363">
    <property type="entry name" value="TRANSPORTIN 3 AND IMPORTIN 13"/>
    <property type="match status" value="1"/>
</dbReference>
<dbReference type="InterPro" id="IPR040520">
    <property type="entry name" value="Importin_rep_3"/>
</dbReference>
<evidence type="ECO:0000256" key="6">
    <source>
        <dbReference type="ARBA" id="ARBA00023242"/>
    </source>
</evidence>
<evidence type="ECO:0000256" key="4">
    <source>
        <dbReference type="ARBA" id="ARBA00022694"/>
    </source>
</evidence>
<comment type="function">
    <text evidence="7">tRNA nucleus export receptor which facilitates tRNA translocation across the nuclear pore complex. Involved in pre-tRNA splicing, probably by affecting the interaction of pre-tRNA with splicing endonuclease.</text>
</comment>
<comment type="caution">
    <text evidence="9">The sequence shown here is derived from an EMBL/GenBank/DDBJ whole genome shotgun (WGS) entry which is preliminary data.</text>
</comment>
<dbReference type="GO" id="GO:0005737">
    <property type="term" value="C:cytoplasm"/>
    <property type="evidence" value="ECO:0007669"/>
    <property type="project" value="TreeGrafter"/>
</dbReference>
<evidence type="ECO:0000256" key="7">
    <source>
        <dbReference type="ARBA" id="ARBA00025147"/>
    </source>
</evidence>
<evidence type="ECO:0000313" key="9">
    <source>
        <dbReference type="EMBL" id="KKY36405.1"/>
    </source>
</evidence>
<dbReference type="Pfam" id="PF18806">
    <property type="entry name" value="Importin_rep_3"/>
    <property type="match status" value="1"/>
</dbReference>
<dbReference type="GO" id="GO:0008033">
    <property type="term" value="P:tRNA processing"/>
    <property type="evidence" value="ECO:0007669"/>
    <property type="project" value="UniProtKB-KW"/>
</dbReference>
<keyword evidence="3" id="KW-0813">Transport</keyword>
<evidence type="ECO:0000259" key="8">
    <source>
        <dbReference type="Pfam" id="PF08389"/>
    </source>
</evidence>
<protein>
    <submittedName>
        <fullName evidence="9">Putative importin 13</fullName>
    </submittedName>
</protein>
<dbReference type="InterPro" id="IPR051345">
    <property type="entry name" value="Importin_beta-like_NTR"/>
</dbReference>
<evidence type="ECO:0000256" key="3">
    <source>
        <dbReference type="ARBA" id="ARBA00022448"/>
    </source>
</evidence>
<evidence type="ECO:0000256" key="1">
    <source>
        <dbReference type="ARBA" id="ARBA00004123"/>
    </source>
</evidence>
<dbReference type="AlphaFoldDB" id="A0A0G2I9I1"/>
<dbReference type="EMBL" id="LCUC01000126">
    <property type="protein sequence ID" value="KKY36405.1"/>
    <property type="molecule type" value="Genomic_DNA"/>
</dbReference>
<dbReference type="Proteomes" id="UP000034680">
    <property type="component" value="Unassembled WGS sequence"/>
</dbReference>
<proteinExistence type="inferred from homology"/>
<keyword evidence="10" id="KW-1185">Reference proteome</keyword>
<accession>A0A0G2I9I1</accession>
<dbReference type="PANTHER" id="PTHR12363:SF33">
    <property type="entry name" value="IMPORTIN-13"/>
    <property type="match status" value="1"/>
</dbReference>
<evidence type="ECO:0000256" key="2">
    <source>
        <dbReference type="ARBA" id="ARBA00007991"/>
    </source>
</evidence>
<feature type="domain" description="Exportin-1/Importin-beta-like" evidence="8">
    <location>
        <begin position="106"/>
        <end position="265"/>
    </location>
</feature>
<dbReference type="OrthoDB" id="2016913at2759"/>